<protein>
    <submittedName>
        <fullName evidence="1">Uncharacterized protein</fullName>
    </submittedName>
</protein>
<dbReference type="EMBL" id="CAMXCT010003757">
    <property type="protein sequence ID" value="CAI4006049.1"/>
    <property type="molecule type" value="Genomic_DNA"/>
</dbReference>
<proteinExistence type="predicted"/>
<comment type="caution">
    <text evidence="1">The sequence shown here is derived from an EMBL/GenBank/DDBJ whole genome shotgun (WGS) entry which is preliminary data.</text>
</comment>
<reference evidence="1" key="1">
    <citation type="submission" date="2022-10" db="EMBL/GenBank/DDBJ databases">
        <authorList>
            <person name="Chen Y."/>
            <person name="Dougan E. K."/>
            <person name="Chan C."/>
            <person name="Rhodes N."/>
            <person name="Thang M."/>
        </authorList>
    </citation>
    <scope>NUCLEOTIDE SEQUENCE</scope>
</reference>
<dbReference type="Proteomes" id="UP001152797">
    <property type="component" value="Unassembled WGS sequence"/>
</dbReference>
<dbReference type="EMBL" id="CAMXCT020003757">
    <property type="protein sequence ID" value="CAL1159424.1"/>
    <property type="molecule type" value="Genomic_DNA"/>
</dbReference>
<dbReference type="EMBL" id="CAMXCT030003757">
    <property type="protein sequence ID" value="CAL4793361.1"/>
    <property type="molecule type" value="Genomic_DNA"/>
</dbReference>
<keyword evidence="3" id="KW-1185">Reference proteome</keyword>
<sequence length="90" mass="10382">MDLHNLLHLDWFRPPLCGHLLGHQPSAESLGPGNVMRLDEGSQHSGEPFVGDEPRVRLWCRRRWSRPVAVVRTNMKQLYNVSHGEKQFTV</sequence>
<accession>A0A9P1D933</accession>
<name>A0A9P1D933_9DINO</name>
<dbReference type="AlphaFoldDB" id="A0A9P1D933"/>
<reference evidence="2" key="2">
    <citation type="submission" date="2024-04" db="EMBL/GenBank/DDBJ databases">
        <authorList>
            <person name="Chen Y."/>
            <person name="Shah S."/>
            <person name="Dougan E. K."/>
            <person name="Thang M."/>
            <person name="Chan C."/>
        </authorList>
    </citation>
    <scope>NUCLEOTIDE SEQUENCE [LARGE SCALE GENOMIC DNA]</scope>
</reference>
<evidence type="ECO:0000313" key="2">
    <source>
        <dbReference type="EMBL" id="CAL1159424.1"/>
    </source>
</evidence>
<gene>
    <name evidence="1" type="ORF">C1SCF055_LOCUS31728</name>
</gene>
<organism evidence="1">
    <name type="scientific">Cladocopium goreaui</name>
    <dbReference type="NCBI Taxonomy" id="2562237"/>
    <lineage>
        <taxon>Eukaryota</taxon>
        <taxon>Sar</taxon>
        <taxon>Alveolata</taxon>
        <taxon>Dinophyceae</taxon>
        <taxon>Suessiales</taxon>
        <taxon>Symbiodiniaceae</taxon>
        <taxon>Cladocopium</taxon>
    </lineage>
</organism>
<evidence type="ECO:0000313" key="3">
    <source>
        <dbReference type="Proteomes" id="UP001152797"/>
    </source>
</evidence>
<evidence type="ECO:0000313" key="1">
    <source>
        <dbReference type="EMBL" id="CAI4006049.1"/>
    </source>
</evidence>